<dbReference type="GO" id="GO:0016560">
    <property type="term" value="P:protein import into peroxisome matrix, docking"/>
    <property type="evidence" value="ECO:0000318"/>
    <property type="project" value="GO_Central"/>
</dbReference>
<dbReference type="HOGENOM" id="CLU_039527_0_0_1"/>
<evidence type="ECO:0000256" key="1">
    <source>
        <dbReference type="ARBA" id="ARBA00022737"/>
    </source>
</evidence>
<dbReference type="VEuPathDB" id="FungiDB:AN4318"/>
<dbReference type="OrthoDB" id="5407351at2759"/>
<accession>Q5B562</accession>
<dbReference type="PANTHER" id="PTHR10130:SF4">
    <property type="entry name" value="MICROBODY (PEROXISOME) BIOGENESIS PROTEIN PEROXIN 20 (EUROFUNG)"/>
    <property type="match status" value="1"/>
</dbReference>
<dbReference type="GO" id="GO:0005778">
    <property type="term" value="C:peroxisomal membrane"/>
    <property type="evidence" value="ECO:0000318"/>
    <property type="project" value="GO_Central"/>
</dbReference>
<accession>C8V975</accession>
<keyword evidence="1" id="KW-0677">Repeat</keyword>
<feature type="compositionally biased region" description="Low complexity" evidence="3">
    <location>
        <begin position="344"/>
        <end position="354"/>
    </location>
</feature>
<dbReference type="EMBL" id="BN001303">
    <property type="protein sequence ID" value="CBF77775.1"/>
    <property type="molecule type" value="Genomic_DNA"/>
</dbReference>
<evidence type="ECO:0000256" key="3">
    <source>
        <dbReference type="SAM" id="MobiDB-lite"/>
    </source>
</evidence>
<feature type="region of interest" description="Disordered" evidence="3">
    <location>
        <begin position="213"/>
        <end position="240"/>
    </location>
</feature>
<evidence type="ECO:0000313" key="4">
    <source>
        <dbReference type="EMBL" id="CBF77775.1"/>
    </source>
</evidence>
<reference evidence="5" key="2">
    <citation type="journal article" date="2009" name="Fungal Genet. Biol.">
        <title>The 2008 update of the Aspergillus nidulans genome annotation: a community effort.</title>
        <authorList>
            <person name="Wortman J.R."/>
            <person name="Gilsenan J.M."/>
            <person name="Joardar V."/>
            <person name="Deegan J."/>
            <person name="Clutterbuck J."/>
            <person name="Andersen M.R."/>
            <person name="Archer D."/>
            <person name="Bencina M."/>
            <person name="Braus G."/>
            <person name="Coutinho P."/>
            <person name="von Dohren H."/>
            <person name="Doonan J."/>
            <person name="Driessen A.J."/>
            <person name="Durek P."/>
            <person name="Espeso E."/>
            <person name="Fekete E."/>
            <person name="Flipphi M."/>
            <person name="Estrada C.G."/>
            <person name="Geysens S."/>
            <person name="Goldman G."/>
            <person name="de Groot P.W."/>
            <person name="Hansen K."/>
            <person name="Harris S.D."/>
            <person name="Heinekamp T."/>
            <person name="Helmstaedt K."/>
            <person name="Henrissat B."/>
            <person name="Hofmann G."/>
            <person name="Homan T."/>
            <person name="Horio T."/>
            <person name="Horiuchi H."/>
            <person name="James S."/>
            <person name="Jones M."/>
            <person name="Karaffa L."/>
            <person name="Karanyi Z."/>
            <person name="Kato M."/>
            <person name="Keller N."/>
            <person name="Kelly D.E."/>
            <person name="Kiel J.A."/>
            <person name="Kim J.M."/>
            <person name="van der Klei I.J."/>
            <person name="Klis F.M."/>
            <person name="Kovalchuk A."/>
            <person name="Krasevec N."/>
            <person name="Kubicek C.P."/>
            <person name="Liu B."/>
            <person name="Maccabe A."/>
            <person name="Meyer V."/>
            <person name="Mirabito P."/>
            <person name="Miskei M."/>
            <person name="Mos M."/>
            <person name="Mullins J."/>
            <person name="Nelson D.R."/>
            <person name="Nielsen J."/>
            <person name="Oakley B.R."/>
            <person name="Osmani S.A."/>
            <person name="Pakula T."/>
            <person name="Paszewski A."/>
            <person name="Paulsen I."/>
            <person name="Pilsyk S."/>
            <person name="Pocsi I."/>
            <person name="Punt P.J."/>
            <person name="Ram A.F."/>
            <person name="Ren Q."/>
            <person name="Robellet X."/>
            <person name="Robson G."/>
            <person name="Seiboth B."/>
            <person name="van Solingen P."/>
            <person name="Specht T."/>
            <person name="Sun J."/>
            <person name="Taheri-Talesh N."/>
            <person name="Takeshita N."/>
            <person name="Ussery D."/>
            <person name="vanKuyk P.A."/>
            <person name="Visser H."/>
            <person name="van de Vondervoort P.J."/>
            <person name="de Vries R.P."/>
            <person name="Walton J."/>
            <person name="Xiang X."/>
            <person name="Xiong Y."/>
            <person name="Zeng A.P."/>
            <person name="Brandt B.W."/>
            <person name="Cornell M.J."/>
            <person name="van den Hondel C.A."/>
            <person name="Visser J."/>
            <person name="Oliver S.G."/>
            <person name="Turner G."/>
        </authorList>
    </citation>
    <scope>GENOME REANNOTATION</scope>
    <source>
        <strain evidence="5">FGSC A4 / ATCC 38163 / CBS 112.46 / NRRL 194 / M139</strain>
    </source>
</reference>
<dbReference type="GO" id="GO:0005829">
    <property type="term" value="C:cytosol"/>
    <property type="evidence" value="ECO:0000318"/>
    <property type="project" value="GO_Central"/>
</dbReference>
<name>Q5B562_EMENI</name>
<feature type="compositionally biased region" description="Polar residues" evidence="3">
    <location>
        <begin position="213"/>
        <end position="223"/>
    </location>
</feature>
<dbReference type="STRING" id="227321.Q5B562"/>
<sequence>MSDALCGPSNALQNFQKHASVDRTLQQDRLISRQSPSQGFRSKNSNEGILDSEFAAFESNSPVGAPLPNLQHEGHFVAPAPHMPMPHAAEAPNWAADFQNLHISGPSRAINYQPGPSAAPMSNASQQGWHGEFLRQQQQQHRPALQENQALGQRFQQSFTPNYTMNNSMAVYAPGPETVHVSRTEEFDESAFDAAFEQAKADMASQFEESLVETNVTESNANNEDQKEEAPAQQIGHETIRIGSDTISQVDKDDPQAAANDADELARTAGHLLNSVSHETNQKFRESNFLALMRRIRDHEVQLEGDEFRETAQSLHPGGPYYPEGKRQQNLEEKRLWRPIGENNAHVASNHSNNTSERLPSSAKSVRRFDTPTAKPKESSELKSDHDSMYASWNHGDRWA</sequence>
<protein>
    <submittedName>
        <fullName evidence="4">Microbody (Peroxisome) biogenesis protein peroxin 20 (Eurofung)</fullName>
    </submittedName>
</protein>
<evidence type="ECO:0000313" key="5">
    <source>
        <dbReference type="Proteomes" id="UP000000560"/>
    </source>
</evidence>
<keyword evidence="2" id="KW-0802">TPR repeat</keyword>
<dbReference type="GeneID" id="2872113"/>
<dbReference type="InterPro" id="IPR024111">
    <property type="entry name" value="PEX5/PEX5L"/>
</dbReference>
<feature type="compositionally biased region" description="Polar residues" evidence="3">
    <location>
        <begin position="355"/>
        <end position="364"/>
    </location>
</feature>
<feature type="compositionally biased region" description="Basic and acidic residues" evidence="3">
    <location>
        <begin position="367"/>
        <end position="388"/>
    </location>
</feature>
<dbReference type="InParanoid" id="Q5B562"/>
<dbReference type="PANTHER" id="PTHR10130">
    <property type="entry name" value="PEROXISOMAL TARGETING SIGNAL 1 RECEPTOR PEX5"/>
    <property type="match status" value="1"/>
</dbReference>
<evidence type="ECO:0000256" key="2">
    <source>
        <dbReference type="ARBA" id="ARBA00022803"/>
    </source>
</evidence>
<keyword evidence="5" id="KW-1185">Reference proteome</keyword>
<dbReference type="OMA" id="SGEKWQN"/>
<dbReference type="AlphaFoldDB" id="Q5B562"/>
<dbReference type="RefSeq" id="XP_661922.1">
    <property type="nucleotide sequence ID" value="XM_656830.1"/>
</dbReference>
<feature type="region of interest" description="Disordered" evidence="3">
    <location>
        <begin position="344"/>
        <end position="400"/>
    </location>
</feature>
<organism evidence="4 5">
    <name type="scientific">Emericella nidulans (strain FGSC A4 / ATCC 38163 / CBS 112.46 / NRRL 194 / M139)</name>
    <name type="common">Aspergillus nidulans</name>
    <dbReference type="NCBI Taxonomy" id="227321"/>
    <lineage>
        <taxon>Eukaryota</taxon>
        <taxon>Fungi</taxon>
        <taxon>Dikarya</taxon>
        <taxon>Ascomycota</taxon>
        <taxon>Pezizomycotina</taxon>
        <taxon>Eurotiomycetes</taxon>
        <taxon>Eurotiomycetidae</taxon>
        <taxon>Eurotiales</taxon>
        <taxon>Aspergillaceae</taxon>
        <taxon>Aspergillus</taxon>
        <taxon>Aspergillus subgen. Nidulantes</taxon>
    </lineage>
</organism>
<proteinExistence type="predicted"/>
<dbReference type="Gene3D" id="6.10.280.230">
    <property type="match status" value="1"/>
</dbReference>
<dbReference type="Proteomes" id="UP000000560">
    <property type="component" value="Chromosome III"/>
</dbReference>
<dbReference type="KEGG" id="ani:ANIA_04318"/>
<dbReference type="GO" id="GO:0005052">
    <property type="term" value="F:peroxisome matrix targeting signal-1 binding"/>
    <property type="evidence" value="ECO:0000318"/>
    <property type="project" value="GO_Central"/>
</dbReference>
<reference evidence="5" key="1">
    <citation type="journal article" date="2005" name="Nature">
        <title>Sequencing of Aspergillus nidulans and comparative analysis with A. fumigatus and A. oryzae.</title>
        <authorList>
            <person name="Galagan J.E."/>
            <person name="Calvo S.E."/>
            <person name="Cuomo C."/>
            <person name="Ma L.J."/>
            <person name="Wortman J.R."/>
            <person name="Batzoglou S."/>
            <person name="Lee S.I."/>
            <person name="Basturkmen M."/>
            <person name="Spevak C.C."/>
            <person name="Clutterbuck J."/>
            <person name="Kapitonov V."/>
            <person name="Jurka J."/>
            <person name="Scazzocchio C."/>
            <person name="Farman M."/>
            <person name="Butler J."/>
            <person name="Purcell S."/>
            <person name="Harris S."/>
            <person name="Braus G.H."/>
            <person name="Draht O."/>
            <person name="Busch S."/>
            <person name="D'Enfert C."/>
            <person name="Bouchier C."/>
            <person name="Goldman G.H."/>
            <person name="Bell-Pedersen D."/>
            <person name="Griffiths-Jones S."/>
            <person name="Doonan J.H."/>
            <person name="Yu J."/>
            <person name="Vienken K."/>
            <person name="Pain A."/>
            <person name="Freitag M."/>
            <person name="Selker E.U."/>
            <person name="Archer D.B."/>
            <person name="Penalva M.A."/>
            <person name="Oakley B.R."/>
            <person name="Momany M."/>
            <person name="Tanaka T."/>
            <person name="Kumagai T."/>
            <person name="Asai K."/>
            <person name="Machida M."/>
            <person name="Nierman W.C."/>
            <person name="Denning D.W."/>
            <person name="Caddick M."/>
            <person name="Hynes M."/>
            <person name="Paoletti M."/>
            <person name="Fischer R."/>
            <person name="Miller B."/>
            <person name="Dyer P."/>
            <person name="Sachs M.S."/>
            <person name="Osmani S.A."/>
            <person name="Birren B.W."/>
        </authorList>
    </citation>
    <scope>NUCLEOTIDE SEQUENCE [LARGE SCALE GENOMIC DNA]</scope>
    <source>
        <strain evidence="5">FGSC A4 / ATCC 38163 / CBS 112.46 / NRRL 194 / M139</strain>
    </source>
</reference>
<gene>
    <name evidence="4" type="ORF">ANIA_04318</name>
</gene>
<dbReference type="eggNOG" id="ENOG502S3XI">
    <property type="taxonomic scope" value="Eukaryota"/>
</dbReference>